<evidence type="ECO:0000313" key="2">
    <source>
        <dbReference type="EMBL" id="GMR31855.1"/>
    </source>
</evidence>
<feature type="compositionally biased region" description="Basic residues" evidence="1">
    <location>
        <begin position="178"/>
        <end position="187"/>
    </location>
</feature>
<dbReference type="Proteomes" id="UP001328107">
    <property type="component" value="Unassembled WGS sequence"/>
</dbReference>
<feature type="compositionally biased region" description="Basic and acidic residues" evidence="1">
    <location>
        <begin position="346"/>
        <end position="361"/>
    </location>
</feature>
<feature type="region of interest" description="Disordered" evidence="1">
    <location>
        <begin position="302"/>
        <end position="377"/>
    </location>
</feature>
<evidence type="ECO:0000256" key="1">
    <source>
        <dbReference type="SAM" id="MobiDB-lite"/>
    </source>
</evidence>
<feature type="compositionally biased region" description="Basic and acidic residues" evidence="1">
    <location>
        <begin position="146"/>
        <end position="177"/>
    </location>
</feature>
<evidence type="ECO:0000313" key="3">
    <source>
        <dbReference type="Proteomes" id="UP001328107"/>
    </source>
</evidence>
<feature type="region of interest" description="Disordered" evidence="1">
    <location>
        <begin position="266"/>
        <end position="289"/>
    </location>
</feature>
<feature type="compositionally biased region" description="Basic residues" evidence="1">
    <location>
        <begin position="132"/>
        <end position="145"/>
    </location>
</feature>
<feature type="compositionally biased region" description="Basic and acidic residues" evidence="1">
    <location>
        <begin position="75"/>
        <end position="89"/>
    </location>
</feature>
<organism evidence="2 3">
    <name type="scientific">Pristionchus mayeri</name>
    <dbReference type="NCBI Taxonomy" id="1317129"/>
    <lineage>
        <taxon>Eukaryota</taxon>
        <taxon>Metazoa</taxon>
        <taxon>Ecdysozoa</taxon>
        <taxon>Nematoda</taxon>
        <taxon>Chromadorea</taxon>
        <taxon>Rhabditida</taxon>
        <taxon>Rhabditina</taxon>
        <taxon>Diplogasteromorpha</taxon>
        <taxon>Diplogasteroidea</taxon>
        <taxon>Neodiplogasteridae</taxon>
        <taxon>Pristionchus</taxon>
    </lineage>
</organism>
<accession>A0AAN4Z5Z1</accession>
<keyword evidence="3" id="KW-1185">Reference proteome</keyword>
<sequence length="768" mass="87383">VVDTVSVIIDSVESLNSIPIMIPSRSIHNNNEEFVPERVGPVSRGRGEKIWSGGWIDPAEMDMDGYRRACESSIRRRQSREEWRKEHRGSCSPSGIVRKAGGGSERHSFPSSDNTDRRRNERETGRIEEKSRRRSNSKSRDRRHSRGEESGSGRSGERAIYHRREDSCRSRRDERGGYGRHRSRSPRRPPEKMKERGRDRSRSPFREQAREGAGRKKAIVPPLVLPPGSDLERGKQKEGKMERMEWQSLRWREMGGVITAPLQVVLPPSTNTTSSNDRRTRSPVSGLPIVNGATTISTLYKPMVDKRGKSSSSLHGRNEENEGKRKGEVVPFNAPLLTVDAALKSRPSDPRMKRGKEEERMSASQISPKQGSLPEGATMKATSVQETIATEPIRDPRHLCFDFPYACDYQSIVSFYESLRAEVIVIRCPSIDRLGVCLLKLCDADHAQIVHDHGSEYFSFLIERFKIKPKYPGLISFSTNREVEVSEIEQEMEIKFGTVAEISMRSSKRGTVRFVNEKDAKYALSKGTYNCRFLEGVTITFEGVTLREGIMEEWKAEMDSQWPHNLIKIRAAREAQIREQDERKPWEDDSMQQLIKAQMDDNGEVTLVGGPLEFSLDIDAVKDFFRRNFKAVFVNGIDCPQSENDDPGFARIVVKVDDVTSLLSVTEHQIDEFPFFVGLPFPIEITTLAMDKSEQWILGESLQFFGAVVGFLRVSEKDERGFERYRITFMHWDTAVSVHNLLSACKGGLFLAWLPSHILIDVVLLKTW</sequence>
<reference evidence="3" key="1">
    <citation type="submission" date="2022-10" db="EMBL/GenBank/DDBJ databases">
        <title>Genome assembly of Pristionchus species.</title>
        <authorList>
            <person name="Yoshida K."/>
            <person name="Sommer R.J."/>
        </authorList>
    </citation>
    <scope>NUCLEOTIDE SEQUENCE [LARGE SCALE GENOMIC DNA]</scope>
    <source>
        <strain evidence="3">RS5460</strain>
    </source>
</reference>
<comment type="caution">
    <text evidence="2">The sequence shown here is derived from an EMBL/GenBank/DDBJ whole genome shotgun (WGS) entry which is preliminary data.</text>
</comment>
<feature type="compositionally biased region" description="Basic and acidic residues" evidence="1">
    <location>
        <begin position="230"/>
        <end position="243"/>
    </location>
</feature>
<gene>
    <name evidence="2" type="ORF">PMAYCL1PPCAC_02050</name>
</gene>
<protein>
    <submittedName>
        <fullName evidence="2">Uncharacterized protein</fullName>
    </submittedName>
</protein>
<feature type="non-terminal residue" evidence="2">
    <location>
        <position position="768"/>
    </location>
</feature>
<proteinExistence type="predicted"/>
<feature type="compositionally biased region" description="Basic and acidic residues" evidence="1">
    <location>
        <begin position="188"/>
        <end position="214"/>
    </location>
</feature>
<dbReference type="CDD" id="cd00590">
    <property type="entry name" value="RRM_SF"/>
    <property type="match status" value="1"/>
</dbReference>
<dbReference type="EMBL" id="BTRK01000001">
    <property type="protein sequence ID" value="GMR31855.1"/>
    <property type="molecule type" value="Genomic_DNA"/>
</dbReference>
<feature type="compositionally biased region" description="Basic and acidic residues" evidence="1">
    <location>
        <begin position="104"/>
        <end position="131"/>
    </location>
</feature>
<feature type="region of interest" description="Disordered" evidence="1">
    <location>
        <begin position="75"/>
        <end position="243"/>
    </location>
</feature>
<feature type="compositionally biased region" description="Basic and acidic residues" evidence="1">
    <location>
        <begin position="316"/>
        <end position="328"/>
    </location>
</feature>
<feature type="non-terminal residue" evidence="2">
    <location>
        <position position="1"/>
    </location>
</feature>
<name>A0AAN4Z5Z1_9BILA</name>
<dbReference type="AlphaFoldDB" id="A0AAN4Z5Z1"/>